<accession>A0ABX1BQ43</accession>
<feature type="region of interest" description="Disordered" evidence="1">
    <location>
        <begin position="1"/>
        <end position="40"/>
    </location>
</feature>
<keyword evidence="3" id="KW-1185">Reference proteome</keyword>
<gene>
    <name evidence="2" type="ORF">HCK00_04655</name>
</gene>
<feature type="compositionally biased region" description="Basic residues" evidence="1">
    <location>
        <begin position="22"/>
        <end position="39"/>
    </location>
</feature>
<evidence type="ECO:0000313" key="2">
    <source>
        <dbReference type="EMBL" id="NJP99849.1"/>
    </source>
</evidence>
<feature type="region of interest" description="Disordered" evidence="1">
    <location>
        <begin position="194"/>
        <end position="254"/>
    </location>
</feature>
<sequence>MSSSDSARADSGTGRNTVRSGTARHRDRRRGTAASRRRTLPSYRAAPAKQINILVALDDLAVDGDPVQRAMLAQHVGLGAATVGDCMAFLADVGLLEAGRGQYTITEHGREFAEAWRSNRTQARLLLRPLLTAHWSAAAAIDLLADGPLPQEELARLLRAGLPGVPMRGQYMVEWLDIALIVQRDAELLQVRLPPADTPAPPKPPGTQGQEKRDPGQAEGPQNPSPDRDAAPQARRTDAQRTEHAAPLLGMSRPEIQDLPDARYSVFLESILQTLQALTPDT</sequence>
<dbReference type="InterPro" id="IPR036390">
    <property type="entry name" value="WH_DNA-bd_sf"/>
</dbReference>
<evidence type="ECO:0000313" key="3">
    <source>
        <dbReference type="Proteomes" id="UP000695264"/>
    </source>
</evidence>
<reference evidence="2 3" key="1">
    <citation type="submission" date="2020-03" db="EMBL/GenBank/DDBJ databases">
        <title>WGS of actinomycetes isolated from Thailand.</title>
        <authorList>
            <person name="Thawai C."/>
        </authorList>
    </citation>
    <scope>NUCLEOTIDE SEQUENCE [LARGE SCALE GENOMIC DNA]</scope>
    <source>
        <strain evidence="2 3">PLAI 1-29</strain>
    </source>
</reference>
<organism evidence="2 3">
    <name type="scientific">Streptomyces zingiberis</name>
    <dbReference type="NCBI Taxonomy" id="2053010"/>
    <lineage>
        <taxon>Bacteria</taxon>
        <taxon>Bacillati</taxon>
        <taxon>Actinomycetota</taxon>
        <taxon>Actinomycetes</taxon>
        <taxon>Kitasatosporales</taxon>
        <taxon>Streptomycetaceae</taxon>
        <taxon>Streptomyces</taxon>
    </lineage>
</organism>
<proteinExistence type="predicted"/>
<protein>
    <recommendedName>
        <fullName evidence="4">MarR family transcriptional regulator</fullName>
    </recommendedName>
</protein>
<dbReference type="RefSeq" id="WP_168100471.1">
    <property type="nucleotide sequence ID" value="NZ_JAATEN010000003.1"/>
</dbReference>
<feature type="compositionally biased region" description="Pro residues" evidence="1">
    <location>
        <begin position="196"/>
        <end position="205"/>
    </location>
</feature>
<dbReference type="Proteomes" id="UP000695264">
    <property type="component" value="Unassembled WGS sequence"/>
</dbReference>
<dbReference type="EMBL" id="JAATEN010000003">
    <property type="protein sequence ID" value="NJP99849.1"/>
    <property type="molecule type" value="Genomic_DNA"/>
</dbReference>
<dbReference type="InterPro" id="IPR036388">
    <property type="entry name" value="WH-like_DNA-bd_sf"/>
</dbReference>
<evidence type="ECO:0008006" key="4">
    <source>
        <dbReference type="Google" id="ProtNLM"/>
    </source>
</evidence>
<comment type="caution">
    <text evidence="2">The sequence shown here is derived from an EMBL/GenBank/DDBJ whole genome shotgun (WGS) entry which is preliminary data.</text>
</comment>
<feature type="compositionally biased region" description="Basic and acidic residues" evidence="1">
    <location>
        <begin position="226"/>
        <end position="244"/>
    </location>
</feature>
<evidence type="ECO:0000256" key="1">
    <source>
        <dbReference type="SAM" id="MobiDB-lite"/>
    </source>
</evidence>
<dbReference type="Gene3D" id="1.10.10.10">
    <property type="entry name" value="Winged helix-like DNA-binding domain superfamily/Winged helix DNA-binding domain"/>
    <property type="match status" value="1"/>
</dbReference>
<name>A0ABX1BQ43_9ACTN</name>
<dbReference type="SUPFAM" id="SSF46785">
    <property type="entry name" value="Winged helix' DNA-binding domain"/>
    <property type="match status" value="1"/>
</dbReference>